<feature type="compositionally biased region" description="Basic residues" evidence="1">
    <location>
        <begin position="17"/>
        <end position="28"/>
    </location>
</feature>
<proteinExistence type="predicted"/>
<name>A0ABQ9UAT0_SAGOE</name>
<reference evidence="2 3" key="1">
    <citation type="submission" date="2023-05" db="EMBL/GenBank/DDBJ databases">
        <title>B98-5 Cell Line De Novo Hybrid Assembly: An Optical Mapping Approach.</title>
        <authorList>
            <person name="Kananen K."/>
            <person name="Auerbach J.A."/>
            <person name="Kautto E."/>
            <person name="Blachly J.S."/>
        </authorList>
    </citation>
    <scope>NUCLEOTIDE SEQUENCE [LARGE SCALE GENOMIC DNA]</scope>
    <source>
        <strain evidence="2">B95-8</strain>
        <tissue evidence="2">Cell line</tissue>
    </source>
</reference>
<feature type="region of interest" description="Disordered" evidence="1">
    <location>
        <begin position="1"/>
        <end position="39"/>
    </location>
</feature>
<organism evidence="2 3">
    <name type="scientific">Saguinus oedipus</name>
    <name type="common">Cotton-top tamarin</name>
    <name type="synonym">Oedipomidas oedipus</name>
    <dbReference type="NCBI Taxonomy" id="9490"/>
    <lineage>
        <taxon>Eukaryota</taxon>
        <taxon>Metazoa</taxon>
        <taxon>Chordata</taxon>
        <taxon>Craniata</taxon>
        <taxon>Vertebrata</taxon>
        <taxon>Euteleostomi</taxon>
        <taxon>Mammalia</taxon>
        <taxon>Eutheria</taxon>
        <taxon>Euarchontoglires</taxon>
        <taxon>Primates</taxon>
        <taxon>Haplorrhini</taxon>
        <taxon>Platyrrhini</taxon>
        <taxon>Cebidae</taxon>
        <taxon>Callitrichinae</taxon>
        <taxon>Saguinus</taxon>
    </lineage>
</organism>
<keyword evidence="3" id="KW-1185">Reference proteome</keyword>
<evidence type="ECO:0000313" key="3">
    <source>
        <dbReference type="Proteomes" id="UP001266305"/>
    </source>
</evidence>
<accession>A0ABQ9UAT0</accession>
<feature type="non-terminal residue" evidence="2">
    <location>
        <position position="52"/>
    </location>
</feature>
<sequence>MVTGSQGQITEGLGLTVKRRHGQKHGQRPQKGSEQEKTQSDVFLKIALCFDT</sequence>
<comment type="caution">
    <text evidence="2">The sequence shown here is derived from an EMBL/GenBank/DDBJ whole genome shotgun (WGS) entry which is preliminary data.</text>
</comment>
<gene>
    <name evidence="2" type="ORF">P7K49_027927</name>
</gene>
<evidence type="ECO:0000256" key="1">
    <source>
        <dbReference type="SAM" id="MobiDB-lite"/>
    </source>
</evidence>
<dbReference type="Proteomes" id="UP001266305">
    <property type="component" value="Unassembled WGS sequence"/>
</dbReference>
<dbReference type="EMBL" id="JASSZA010000014">
    <property type="protein sequence ID" value="KAK2094189.1"/>
    <property type="molecule type" value="Genomic_DNA"/>
</dbReference>
<evidence type="ECO:0000313" key="2">
    <source>
        <dbReference type="EMBL" id="KAK2094189.1"/>
    </source>
</evidence>
<protein>
    <submittedName>
        <fullName evidence="2">Uncharacterized protein</fullName>
    </submittedName>
</protein>